<proteinExistence type="predicted"/>
<keyword evidence="1" id="KW-1133">Transmembrane helix</keyword>
<organism evidence="2 3">
    <name type="scientific">Synechococcus phage S-CAM7</name>
    <dbReference type="NCBI Taxonomy" id="1883368"/>
    <lineage>
        <taxon>Viruses</taxon>
        <taxon>Duplodnaviria</taxon>
        <taxon>Heunggongvirae</taxon>
        <taxon>Uroviricota</taxon>
        <taxon>Caudoviricetes</taxon>
        <taxon>Pantevenvirales</taxon>
        <taxon>Kyanoviridae</taxon>
        <taxon>Mazuvirus</taxon>
        <taxon>Mazuvirus scam7</taxon>
    </lineage>
</organism>
<reference evidence="2 3" key="1">
    <citation type="journal article" date="2016" name="Virology">
        <title>The genomic content and context of auxiliary metabolic genes in marine cyanomyoviruses.</title>
        <authorList>
            <person name="Crummett L.T."/>
            <person name="Puxty R.J."/>
            <person name="Weihe C."/>
            <person name="Marston M.F."/>
            <person name="Martiny J.B."/>
        </authorList>
    </citation>
    <scope>NUCLEOTIDE SEQUENCE [LARGE SCALE GENOMIC DNA]</scope>
    <source>
        <strain evidence="2">0910CC49</strain>
    </source>
</reference>
<keyword evidence="3" id="KW-1185">Reference proteome</keyword>
<feature type="transmembrane region" description="Helical" evidence="1">
    <location>
        <begin position="58"/>
        <end position="78"/>
    </location>
</feature>
<dbReference type="KEGG" id="vg:30308138"/>
<dbReference type="GeneID" id="30308138"/>
<dbReference type="RefSeq" id="YP_009323017.1">
    <property type="nucleotide sequence ID" value="NC_031927.1"/>
</dbReference>
<protein>
    <submittedName>
        <fullName evidence="2">Uncharacterized protein</fullName>
    </submittedName>
</protein>
<gene>
    <name evidence="2" type="ORF">C490910_084</name>
</gene>
<evidence type="ECO:0000313" key="2">
    <source>
        <dbReference type="EMBL" id="AOV62008.1"/>
    </source>
</evidence>
<evidence type="ECO:0000313" key="3">
    <source>
        <dbReference type="Proteomes" id="UP000203902"/>
    </source>
</evidence>
<accession>A0A1D8KTJ5</accession>
<keyword evidence="1" id="KW-0472">Membrane</keyword>
<evidence type="ECO:0000256" key="1">
    <source>
        <dbReference type="SAM" id="Phobius"/>
    </source>
</evidence>
<sequence length="119" mass="13327">MLPTVKPNALIIISIEPHITFPTLIPFDRSTNAFTSIIFTHSSHSITDRVEDRSNVTFFVYAVYLTFVTTNLFIYPPFVSIGSTISSNSIFNFSYLTISKLSSSFPSVMSLKLARFSTT</sequence>
<keyword evidence="1" id="KW-0812">Transmembrane</keyword>
<dbReference type="EMBL" id="KU686212">
    <property type="protein sequence ID" value="AOV62008.1"/>
    <property type="molecule type" value="Genomic_DNA"/>
</dbReference>
<dbReference type="Proteomes" id="UP000203902">
    <property type="component" value="Segment"/>
</dbReference>
<name>A0A1D8KTJ5_9CAUD</name>